<name>A0A067SR57_GALM3</name>
<organism evidence="1 2">
    <name type="scientific">Galerina marginata (strain CBS 339.88)</name>
    <dbReference type="NCBI Taxonomy" id="685588"/>
    <lineage>
        <taxon>Eukaryota</taxon>
        <taxon>Fungi</taxon>
        <taxon>Dikarya</taxon>
        <taxon>Basidiomycota</taxon>
        <taxon>Agaricomycotina</taxon>
        <taxon>Agaricomycetes</taxon>
        <taxon>Agaricomycetidae</taxon>
        <taxon>Agaricales</taxon>
        <taxon>Agaricineae</taxon>
        <taxon>Strophariaceae</taxon>
        <taxon>Galerina</taxon>
    </lineage>
</organism>
<dbReference type="Proteomes" id="UP000027222">
    <property type="component" value="Unassembled WGS sequence"/>
</dbReference>
<dbReference type="AlphaFoldDB" id="A0A067SR57"/>
<sequence length="108" mass="11264">MRDVGRNCEVNEGLVSGNTPALVNATPRFAAALQQRHISAPAVAYRPAAGVASVREEPASPSLTVMDMVDDATVPSHPRGRRARSCVLTPPAVFVAVNAPAGKQHGLI</sequence>
<gene>
    <name evidence="1" type="ORF">GALMADRAFT_731294</name>
</gene>
<keyword evidence="2" id="KW-1185">Reference proteome</keyword>
<proteinExistence type="predicted"/>
<reference evidence="2" key="1">
    <citation type="journal article" date="2014" name="Proc. Natl. Acad. Sci. U.S.A.">
        <title>Extensive sampling of basidiomycete genomes demonstrates inadequacy of the white-rot/brown-rot paradigm for wood decay fungi.</title>
        <authorList>
            <person name="Riley R."/>
            <person name="Salamov A.A."/>
            <person name="Brown D.W."/>
            <person name="Nagy L.G."/>
            <person name="Floudas D."/>
            <person name="Held B.W."/>
            <person name="Levasseur A."/>
            <person name="Lombard V."/>
            <person name="Morin E."/>
            <person name="Otillar R."/>
            <person name="Lindquist E.A."/>
            <person name="Sun H."/>
            <person name="LaButti K.M."/>
            <person name="Schmutz J."/>
            <person name="Jabbour D."/>
            <person name="Luo H."/>
            <person name="Baker S.E."/>
            <person name="Pisabarro A.G."/>
            <person name="Walton J.D."/>
            <person name="Blanchette R.A."/>
            <person name="Henrissat B."/>
            <person name="Martin F."/>
            <person name="Cullen D."/>
            <person name="Hibbett D.S."/>
            <person name="Grigoriev I.V."/>
        </authorList>
    </citation>
    <scope>NUCLEOTIDE SEQUENCE [LARGE SCALE GENOMIC DNA]</scope>
    <source>
        <strain evidence="2">CBS 339.88</strain>
    </source>
</reference>
<accession>A0A067SR57</accession>
<evidence type="ECO:0000313" key="2">
    <source>
        <dbReference type="Proteomes" id="UP000027222"/>
    </source>
</evidence>
<dbReference type="HOGENOM" id="CLU_2197175_0_0_1"/>
<dbReference type="EMBL" id="KL142386">
    <property type="protein sequence ID" value="KDR73376.1"/>
    <property type="molecule type" value="Genomic_DNA"/>
</dbReference>
<protein>
    <submittedName>
        <fullName evidence="1">Uncharacterized protein</fullName>
    </submittedName>
</protein>
<evidence type="ECO:0000313" key="1">
    <source>
        <dbReference type="EMBL" id="KDR73376.1"/>
    </source>
</evidence>